<evidence type="ECO:0000256" key="1">
    <source>
        <dbReference type="ARBA" id="ARBA00022737"/>
    </source>
</evidence>
<dbReference type="Pfam" id="PF05725">
    <property type="entry name" value="FNIP"/>
    <property type="match status" value="6"/>
</dbReference>
<keyword evidence="1" id="KW-0677">Repeat</keyword>
<evidence type="ECO:0000313" key="2">
    <source>
        <dbReference type="EMBL" id="KAK5576957.1"/>
    </source>
</evidence>
<organism evidence="2 3">
    <name type="scientific">Dictyostelium firmibasis</name>
    <dbReference type="NCBI Taxonomy" id="79012"/>
    <lineage>
        <taxon>Eukaryota</taxon>
        <taxon>Amoebozoa</taxon>
        <taxon>Evosea</taxon>
        <taxon>Eumycetozoa</taxon>
        <taxon>Dictyostelia</taxon>
        <taxon>Dictyosteliales</taxon>
        <taxon>Dictyosteliaceae</taxon>
        <taxon>Dictyostelium</taxon>
    </lineage>
</organism>
<comment type="caution">
    <text evidence="2">The sequence shown here is derived from an EMBL/GenBank/DDBJ whole genome shotgun (WGS) entry which is preliminary data.</text>
</comment>
<dbReference type="InterPro" id="IPR032675">
    <property type="entry name" value="LRR_dom_sf"/>
</dbReference>
<dbReference type="InterPro" id="IPR008615">
    <property type="entry name" value="FNIP"/>
</dbReference>
<dbReference type="Proteomes" id="UP001344447">
    <property type="component" value="Unassembled WGS sequence"/>
</dbReference>
<protein>
    <recommendedName>
        <fullName evidence="4">FNIP repeat-containing protein</fullName>
    </recommendedName>
</protein>
<dbReference type="PANTHER" id="PTHR32134:SF193">
    <property type="entry name" value="FNIP REPEAT-CONTAINING PROTEIN"/>
    <property type="match status" value="1"/>
</dbReference>
<reference evidence="2 3" key="1">
    <citation type="submission" date="2023-11" db="EMBL/GenBank/DDBJ databases">
        <title>Dfirmibasis_genome.</title>
        <authorList>
            <person name="Edelbroek B."/>
            <person name="Kjellin J."/>
            <person name="Jerlstrom-Hultqvist J."/>
            <person name="Soderbom F."/>
        </authorList>
    </citation>
    <scope>NUCLEOTIDE SEQUENCE [LARGE SCALE GENOMIC DNA]</scope>
    <source>
        <strain evidence="2 3">TNS-C-14</strain>
    </source>
</reference>
<dbReference type="PANTHER" id="PTHR32134">
    <property type="entry name" value="FNIP REPEAT-CONTAINING PROTEIN"/>
    <property type="match status" value="1"/>
</dbReference>
<keyword evidence="3" id="KW-1185">Reference proteome</keyword>
<name>A0AAN7TVI1_9MYCE</name>
<dbReference type="AlphaFoldDB" id="A0AAN7TVI1"/>
<dbReference type="EMBL" id="JAVFKY010000004">
    <property type="protein sequence ID" value="KAK5576957.1"/>
    <property type="molecule type" value="Genomic_DNA"/>
</dbReference>
<proteinExistence type="predicted"/>
<accession>A0AAN7TVI1</accession>
<gene>
    <name evidence="2" type="ORF">RB653_001894</name>
</gene>
<dbReference type="InterPro" id="IPR051251">
    <property type="entry name" value="STK_FNIP-Repeat"/>
</dbReference>
<sequence length="590" mass="68115">MDSNSELFFKLWRNRVIRLRIFYHLNIFYCHIPSKELSIHELRLYQFKDYIQNLVLNDQEFYKGKVDLPLNVERLSLKNFNEEIVNKGWLDGNKKLTHLDFGRNYNHPLKIGDIPDGITNLTLSISMDCQIEPNVIPSSVTSITFGSRWNLQLQKDSLPNSLKSLKFGTCYNNQGKPLDLSNFPKSIESLIFGRDFQQIIEPGSFEKYLPNLKKLEINSDYKLKLKPNTIPKTVEEFFYGYNNDYISRLILPTAISSLTSRDEVFTFECVPNGVRKLMLGDHLSNPIGPNALPNSITDLSLGLNNSLTVGSIPKSVTSLDFFSFNRSMPDGTLPSSLVKIKFGQDFNQELSSGLFKNCFESLTSLDLGYFCRRFKSGILPKNLKVLKFNRLFNPDYLEPNSIPDSVETLQIMPNFKYHNDNNNNNNNNNNNSNKDNFYSNIPKSLKNLILINFNDIIPRDYFRNSDILWNQLKELDLSESHFNSIIHEGCLPLNLEVLKLSSEFNQDFTFGMLPPNLKTLHLGSKFNKIICRDNMPLSLTTLWVLGLPKLSFDDLPINLVSIFTYNTNKEFLKSLDCDYFWYLKIVTPKY</sequence>
<evidence type="ECO:0000313" key="3">
    <source>
        <dbReference type="Proteomes" id="UP001344447"/>
    </source>
</evidence>
<dbReference type="Gene3D" id="3.80.10.10">
    <property type="entry name" value="Ribonuclease Inhibitor"/>
    <property type="match status" value="1"/>
</dbReference>
<evidence type="ECO:0008006" key="4">
    <source>
        <dbReference type="Google" id="ProtNLM"/>
    </source>
</evidence>